<reference evidence="1 2" key="1">
    <citation type="submission" date="2018-05" db="EMBL/GenBank/DDBJ databases">
        <title>Brachybacterium sp. M1HQ-2T, whole genome shotgun sequence.</title>
        <authorList>
            <person name="Tuo L."/>
        </authorList>
    </citation>
    <scope>NUCLEOTIDE SEQUENCE [LARGE SCALE GENOMIC DNA]</scope>
    <source>
        <strain evidence="1 2">M1HQ-2</strain>
    </source>
</reference>
<name>A0A2U2RGZ5_9MICO</name>
<organism evidence="1 2">
    <name type="scientific">Brachybacterium endophyticum</name>
    <dbReference type="NCBI Taxonomy" id="2182385"/>
    <lineage>
        <taxon>Bacteria</taxon>
        <taxon>Bacillati</taxon>
        <taxon>Actinomycetota</taxon>
        <taxon>Actinomycetes</taxon>
        <taxon>Micrococcales</taxon>
        <taxon>Dermabacteraceae</taxon>
        <taxon>Brachybacterium</taxon>
    </lineage>
</organism>
<dbReference type="InterPro" id="IPR017853">
    <property type="entry name" value="GH"/>
</dbReference>
<dbReference type="SUPFAM" id="SSF51445">
    <property type="entry name" value="(Trans)glycosidases"/>
    <property type="match status" value="1"/>
</dbReference>
<sequence length="63" mass="6579">MTGARSGLGTARYVGLSLDVARKPFSADGVRGLLARLGELGFTALHLHLTETGRVAVRLASDV</sequence>
<dbReference type="RefSeq" id="WP_109276864.1">
    <property type="nucleotide sequence ID" value="NZ_QFKX01000007.1"/>
</dbReference>
<keyword evidence="2" id="KW-1185">Reference proteome</keyword>
<dbReference type="EMBL" id="QFKX01000007">
    <property type="protein sequence ID" value="PWH05124.1"/>
    <property type="molecule type" value="Genomic_DNA"/>
</dbReference>
<accession>A0A2U2RGZ5</accession>
<dbReference type="Proteomes" id="UP000245590">
    <property type="component" value="Unassembled WGS sequence"/>
</dbReference>
<proteinExistence type="predicted"/>
<dbReference type="AlphaFoldDB" id="A0A2U2RGZ5"/>
<gene>
    <name evidence="1" type="ORF">DEO23_15130</name>
</gene>
<evidence type="ECO:0000313" key="2">
    <source>
        <dbReference type="Proteomes" id="UP000245590"/>
    </source>
</evidence>
<comment type="caution">
    <text evidence="1">The sequence shown here is derived from an EMBL/GenBank/DDBJ whole genome shotgun (WGS) entry which is preliminary data.</text>
</comment>
<protein>
    <recommendedName>
        <fullName evidence="3">Beta-N-acetylhexosaminidase</fullName>
    </recommendedName>
</protein>
<evidence type="ECO:0008006" key="3">
    <source>
        <dbReference type="Google" id="ProtNLM"/>
    </source>
</evidence>
<dbReference type="OrthoDB" id="5480482at2"/>
<evidence type="ECO:0000313" key="1">
    <source>
        <dbReference type="EMBL" id="PWH05124.1"/>
    </source>
</evidence>
<dbReference type="Gene3D" id="3.20.20.80">
    <property type="entry name" value="Glycosidases"/>
    <property type="match status" value="1"/>
</dbReference>